<organism evidence="1 2">
    <name type="scientific">Candidatus Saganbacteria bacterium</name>
    <dbReference type="NCBI Taxonomy" id="2575572"/>
    <lineage>
        <taxon>Bacteria</taxon>
        <taxon>Bacillati</taxon>
        <taxon>Saganbacteria</taxon>
    </lineage>
</organism>
<dbReference type="InterPro" id="IPR002105">
    <property type="entry name" value="Dockerin_1_rpt"/>
</dbReference>
<evidence type="ECO:0000313" key="2">
    <source>
        <dbReference type="Proteomes" id="UP000808761"/>
    </source>
</evidence>
<dbReference type="GO" id="GO:0000272">
    <property type="term" value="P:polysaccharide catabolic process"/>
    <property type="evidence" value="ECO:0007669"/>
    <property type="project" value="InterPro"/>
</dbReference>
<evidence type="ECO:0008006" key="3">
    <source>
        <dbReference type="Google" id="ProtNLM"/>
    </source>
</evidence>
<dbReference type="GO" id="GO:0004553">
    <property type="term" value="F:hydrolase activity, hydrolyzing O-glycosyl compounds"/>
    <property type="evidence" value="ECO:0007669"/>
    <property type="project" value="InterPro"/>
</dbReference>
<dbReference type="InterPro" id="IPR018247">
    <property type="entry name" value="EF_Hand_1_Ca_BS"/>
</dbReference>
<dbReference type="Gene3D" id="1.10.1330.10">
    <property type="entry name" value="Dockerin domain"/>
    <property type="match status" value="1"/>
</dbReference>
<dbReference type="PROSITE" id="PS00018">
    <property type="entry name" value="EF_HAND_1"/>
    <property type="match status" value="1"/>
</dbReference>
<sequence length="131" mass="13956">NHLPVILSQKAAITSVSVASAETSDTASPFYRVIYVPSGKVDALKTLANGKRAMRAGYLNDDKYIDVSDYAVWKSAVTAVGTVEPGNPNSVRSDLNGDGMIDITDYSLWKGTVQDFTPGGVPQTGDQVYVP</sequence>
<dbReference type="EMBL" id="JACRKR010000013">
    <property type="protein sequence ID" value="MBI5078438.1"/>
    <property type="molecule type" value="Genomic_DNA"/>
</dbReference>
<reference evidence="1" key="1">
    <citation type="submission" date="2020-07" db="EMBL/GenBank/DDBJ databases">
        <title>Huge and variable diversity of episymbiotic CPR bacteria and DPANN archaea in groundwater ecosystems.</title>
        <authorList>
            <person name="He C.Y."/>
            <person name="Keren R."/>
            <person name="Whittaker M."/>
            <person name="Farag I.F."/>
            <person name="Doudna J."/>
            <person name="Cate J.H.D."/>
            <person name="Banfield J.F."/>
        </authorList>
    </citation>
    <scope>NUCLEOTIDE SEQUENCE</scope>
    <source>
        <strain evidence="1">NC_groundwater_1860_Pr3_B-0.1um_51_7</strain>
    </source>
</reference>
<protein>
    <recommendedName>
        <fullName evidence="3">Dockerin domain-containing protein</fullName>
    </recommendedName>
</protein>
<proteinExistence type="predicted"/>
<dbReference type="SUPFAM" id="SSF63446">
    <property type="entry name" value="Type I dockerin domain"/>
    <property type="match status" value="1"/>
</dbReference>
<evidence type="ECO:0000313" key="1">
    <source>
        <dbReference type="EMBL" id="MBI5078438.1"/>
    </source>
</evidence>
<comment type="caution">
    <text evidence="1">The sequence shown here is derived from an EMBL/GenBank/DDBJ whole genome shotgun (WGS) entry which is preliminary data.</text>
</comment>
<dbReference type="AlphaFoldDB" id="A0A9D6YVP2"/>
<accession>A0A9D6YVP2</accession>
<dbReference type="InterPro" id="IPR036439">
    <property type="entry name" value="Dockerin_dom_sf"/>
</dbReference>
<dbReference type="Proteomes" id="UP000808761">
    <property type="component" value="Unassembled WGS sequence"/>
</dbReference>
<name>A0A9D6YVP2_UNCSA</name>
<dbReference type="Pfam" id="PF00404">
    <property type="entry name" value="Dockerin_1"/>
    <property type="match status" value="1"/>
</dbReference>
<gene>
    <name evidence="1" type="ORF">HZB08_00240</name>
</gene>
<feature type="non-terminal residue" evidence="1">
    <location>
        <position position="1"/>
    </location>
</feature>